<organism evidence="5 6">
    <name type="scientific">Teladorsagia circumcincta</name>
    <name type="common">Brown stomach worm</name>
    <name type="synonym">Ostertagia circumcincta</name>
    <dbReference type="NCBI Taxonomy" id="45464"/>
    <lineage>
        <taxon>Eukaryota</taxon>
        <taxon>Metazoa</taxon>
        <taxon>Ecdysozoa</taxon>
        <taxon>Nematoda</taxon>
        <taxon>Chromadorea</taxon>
        <taxon>Rhabditida</taxon>
        <taxon>Rhabditina</taxon>
        <taxon>Rhabditomorpha</taxon>
        <taxon>Strongyloidea</taxon>
        <taxon>Trichostrongylidae</taxon>
        <taxon>Teladorsagia</taxon>
    </lineage>
</organism>
<dbReference type="Proteomes" id="UP000230423">
    <property type="component" value="Unassembled WGS sequence"/>
</dbReference>
<evidence type="ECO:0000313" key="6">
    <source>
        <dbReference type="Proteomes" id="UP000230423"/>
    </source>
</evidence>
<dbReference type="OrthoDB" id="5855340at2759"/>
<evidence type="ECO:0000259" key="4">
    <source>
        <dbReference type="PROSITE" id="PS51670"/>
    </source>
</evidence>
<evidence type="ECO:0000256" key="2">
    <source>
        <dbReference type="ARBA" id="ARBA00023157"/>
    </source>
</evidence>
<reference evidence="5 6" key="1">
    <citation type="submission" date="2015-09" db="EMBL/GenBank/DDBJ databases">
        <title>Draft genome of the parasitic nematode Teladorsagia circumcincta isolate WARC Sus (inbred).</title>
        <authorList>
            <person name="Mitreva M."/>
        </authorList>
    </citation>
    <scope>NUCLEOTIDE SEQUENCE [LARGE SCALE GENOMIC DNA]</scope>
    <source>
        <strain evidence="5 6">S</strain>
    </source>
</reference>
<name>A0A2G9T6Q0_TELCI</name>
<dbReference type="InterPro" id="IPR003582">
    <property type="entry name" value="ShKT_dom"/>
</dbReference>
<dbReference type="EMBL" id="KZ409197">
    <property type="protein sequence ID" value="PIO53636.1"/>
    <property type="molecule type" value="Genomic_DNA"/>
</dbReference>
<evidence type="ECO:0000256" key="3">
    <source>
        <dbReference type="PROSITE-ProRule" id="PRU01005"/>
    </source>
</evidence>
<gene>
    <name evidence="5" type="ORF">TELCIR_25022</name>
</gene>
<dbReference type="AlphaFoldDB" id="A0A2G9T6Q0"/>
<dbReference type="Gene3D" id="1.10.10.1940">
    <property type="match status" value="1"/>
</dbReference>
<evidence type="ECO:0000313" key="5">
    <source>
        <dbReference type="EMBL" id="PIO53636.1"/>
    </source>
</evidence>
<dbReference type="SMART" id="SM00254">
    <property type="entry name" value="ShKT"/>
    <property type="match status" value="1"/>
</dbReference>
<dbReference type="PROSITE" id="PS51670">
    <property type="entry name" value="SHKT"/>
    <property type="match status" value="1"/>
</dbReference>
<feature type="domain" description="ShKT" evidence="4">
    <location>
        <begin position="20"/>
        <end position="60"/>
    </location>
</feature>
<proteinExistence type="predicted"/>
<evidence type="ECO:0000256" key="1">
    <source>
        <dbReference type="ARBA" id="ARBA00022729"/>
    </source>
</evidence>
<comment type="caution">
    <text evidence="3">Lacks conserved residue(s) required for the propagation of feature annotation.</text>
</comment>
<keyword evidence="1" id="KW-0732">Signal</keyword>
<dbReference type="FunFam" id="1.10.10.1940:FF:000002">
    <property type="entry name" value="PHAryngeal gland Toxin-related"/>
    <property type="match status" value="1"/>
</dbReference>
<dbReference type="PANTHER" id="PTHR46219:SF5">
    <property type="entry name" value="SHKT DOMAIN-CONTAINING PROTEIN"/>
    <property type="match status" value="1"/>
</dbReference>
<dbReference type="Pfam" id="PF01549">
    <property type="entry name" value="ShK"/>
    <property type="match status" value="1"/>
</dbReference>
<accession>A0A2G9T6Q0</accession>
<keyword evidence="2" id="KW-1015">Disulfide bond</keyword>
<sequence length="73" mass="7818">MVELDIRIVSSVTAVTTRACVDLVNPRTGRSDCPYTTQLCGDPRYRQVMQIQCPRTCGFCAIGGSTLAPPAVG</sequence>
<protein>
    <submittedName>
        <fullName evidence="5">ShTK domain protein</fullName>
    </submittedName>
</protein>
<dbReference type="PANTHER" id="PTHR46219">
    <property type="entry name" value="PROTEIN CBG11138"/>
    <property type="match status" value="1"/>
</dbReference>
<keyword evidence="6" id="KW-1185">Reference proteome</keyword>
<feature type="non-terminal residue" evidence="5">
    <location>
        <position position="73"/>
    </location>
</feature>